<organism evidence="4 5">
    <name type="scientific">Rhizobium subbaraonis</name>
    <dbReference type="NCBI Taxonomy" id="908946"/>
    <lineage>
        <taxon>Bacteria</taxon>
        <taxon>Pseudomonadati</taxon>
        <taxon>Pseudomonadota</taxon>
        <taxon>Alphaproteobacteria</taxon>
        <taxon>Hyphomicrobiales</taxon>
        <taxon>Rhizobiaceae</taxon>
        <taxon>Rhizobium/Agrobacterium group</taxon>
        <taxon>Rhizobium</taxon>
    </lineage>
</organism>
<dbReference type="EMBL" id="OBQD01000004">
    <property type="protein sequence ID" value="SOC37429.1"/>
    <property type="molecule type" value="Genomic_DNA"/>
</dbReference>
<sequence>MNPSEQKTIVRMIGIGGVENLEVAQLPSEQPVSGMVRVRHLAIGVNFIDIYHRTGLYPLSLPAILGVEGAGVVEALGDDVSGFSIGDRVAYAGAPAGAYTTARSLPVSRLIKLPDGIEFRSAAASMLKGLTAHMLLTRTYAVKPGTTSLIHGAAGGLGSILVRWGKHLGATVIGTAGSATKADIARGYGADHVIVGRDADLVSEVGSLTHGIGVDYTIDGIGGDTLLKSLACTRRFGTVASIGQAAGPIPLLAVEEIGPIRSLSLARPSVMAYAADLPSYHQAAEALLDVMQKGVSAEIGREYPLSDAAQAQSDLEAGRTTGSLLLIP</sequence>
<gene>
    <name evidence="4" type="ORF">SAMN05892877_104160</name>
</gene>
<evidence type="ECO:0000313" key="5">
    <source>
        <dbReference type="Proteomes" id="UP000219167"/>
    </source>
</evidence>
<dbReference type="PANTHER" id="PTHR48106">
    <property type="entry name" value="QUINONE OXIDOREDUCTASE PIG3-RELATED"/>
    <property type="match status" value="1"/>
</dbReference>
<dbReference type="SUPFAM" id="SSF51735">
    <property type="entry name" value="NAD(P)-binding Rossmann-fold domains"/>
    <property type="match status" value="1"/>
</dbReference>
<dbReference type="Pfam" id="PF08240">
    <property type="entry name" value="ADH_N"/>
    <property type="match status" value="1"/>
</dbReference>
<dbReference type="SUPFAM" id="SSF50129">
    <property type="entry name" value="GroES-like"/>
    <property type="match status" value="1"/>
</dbReference>
<protein>
    <submittedName>
        <fullName evidence="4">NADPH:quinone reductase-like Zn-dependent oxidoreductase</fullName>
    </submittedName>
</protein>
<proteinExistence type="predicted"/>
<dbReference type="CDD" id="cd05286">
    <property type="entry name" value="QOR2"/>
    <property type="match status" value="1"/>
</dbReference>
<keyword evidence="1" id="KW-0521">NADP</keyword>
<dbReference type="InterPro" id="IPR013149">
    <property type="entry name" value="ADH-like_C"/>
</dbReference>
<dbReference type="GO" id="GO:0035925">
    <property type="term" value="F:mRNA 3'-UTR AU-rich region binding"/>
    <property type="evidence" value="ECO:0007669"/>
    <property type="project" value="TreeGrafter"/>
</dbReference>
<dbReference type="GO" id="GO:0070402">
    <property type="term" value="F:NADPH binding"/>
    <property type="evidence" value="ECO:0007669"/>
    <property type="project" value="TreeGrafter"/>
</dbReference>
<dbReference type="SMART" id="SM00829">
    <property type="entry name" value="PKS_ER"/>
    <property type="match status" value="1"/>
</dbReference>
<accession>A0A285U6G2</accession>
<name>A0A285U6G2_9HYPH</name>
<evidence type="ECO:0000313" key="4">
    <source>
        <dbReference type="EMBL" id="SOC37429.1"/>
    </source>
</evidence>
<dbReference type="AlphaFoldDB" id="A0A285U6G2"/>
<evidence type="ECO:0000256" key="1">
    <source>
        <dbReference type="ARBA" id="ARBA00022857"/>
    </source>
</evidence>
<dbReference type="InterPro" id="IPR011032">
    <property type="entry name" value="GroES-like_sf"/>
</dbReference>
<feature type="domain" description="Enoyl reductase (ER)" evidence="3">
    <location>
        <begin position="16"/>
        <end position="326"/>
    </location>
</feature>
<dbReference type="InterPro" id="IPR036291">
    <property type="entry name" value="NAD(P)-bd_dom_sf"/>
</dbReference>
<evidence type="ECO:0000256" key="2">
    <source>
        <dbReference type="ARBA" id="ARBA00023002"/>
    </source>
</evidence>
<reference evidence="4 5" key="1">
    <citation type="submission" date="2017-08" db="EMBL/GenBank/DDBJ databases">
        <authorList>
            <person name="de Groot N.N."/>
        </authorList>
    </citation>
    <scope>NUCLEOTIDE SEQUENCE [LARGE SCALE GENOMIC DNA]</scope>
    <source>
        <strain evidence="4 5">JC85</strain>
    </source>
</reference>
<dbReference type="Proteomes" id="UP000219167">
    <property type="component" value="Unassembled WGS sequence"/>
</dbReference>
<dbReference type="InterPro" id="IPR047618">
    <property type="entry name" value="QOR-like"/>
</dbReference>
<dbReference type="OrthoDB" id="9805883at2"/>
<dbReference type="Gene3D" id="3.90.180.10">
    <property type="entry name" value="Medium-chain alcohol dehydrogenases, catalytic domain"/>
    <property type="match status" value="1"/>
</dbReference>
<evidence type="ECO:0000259" key="3">
    <source>
        <dbReference type="SMART" id="SM00829"/>
    </source>
</evidence>
<dbReference type="PANTHER" id="PTHR48106:SF13">
    <property type="entry name" value="QUINONE OXIDOREDUCTASE-RELATED"/>
    <property type="match status" value="1"/>
</dbReference>
<dbReference type="InterPro" id="IPR020843">
    <property type="entry name" value="ER"/>
</dbReference>
<keyword evidence="2" id="KW-0560">Oxidoreductase</keyword>
<dbReference type="Pfam" id="PF00107">
    <property type="entry name" value="ADH_zinc_N"/>
    <property type="match status" value="1"/>
</dbReference>
<dbReference type="GO" id="GO:0005829">
    <property type="term" value="C:cytosol"/>
    <property type="evidence" value="ECO:0007669"/>
    <property type="project" value="TreeGrafter"/>
</dbReference>
<dbReference type="InterPro" id="IPR013154">
    <property type="entry name" value="ADH-like_N"/>
</dbReference>
<dbReference type="GO" id="GO:0003960">
    <property type="term" value="F:quinone reductase (NADPH) activity"/>
    <property type="evidence" value="ECO:0007669"/>
    <property type="project" value="InterPro"/>
</dbReference>
<dbReference type="RefSeq" id="WP_097137740.1">
    <property type="nucleotide sequence ID" value="NZ_OBQD01000004.1"/>
</dbReference>
<keyword evidence="5" id="KW-1185">Reference proteome</keyword>
<dbReference type="Gene3D" id="3.40.50.720">
    <property type="entry name" value="NAD(P)-binding Rossmann-like Domain"/>
    <property type="match status" value="1"/>
</dbReference>